<evidence type="ECO:0000256" key="3">
    <source>
        <dbReference type="ARBA" id="ARBA00012958"/>
    </source>
</evidence>
<keyword evidence="11 15" id="KW-0443">Lipid metabolism</keyword>
<dbReference type="AlphaFoldDB" id="A0AAV9HAY3"/>
<evidence type="ECO:0000256" key="4">
    <source>
        <dbReference type="ARBA" id="ARBA00022516"/>
    </source>
</evidence>
<dbReference type="Gene3D" id="3.30.70.890">
    <property type="entry name" value="GHMP kinase, C-terminal domain"/>
    <property type="match status" value="1"/>
</dbReference>
<dbReference type="InterPro" id="IPR016005">
    <property type="entry name" value="Erg8"/>
</dbReference>
<evidence type="ECO:0000256" key="12">
    <source>
        <dbReference type="ARBA" id="ARBA00023166"/>
    </source>
</evidence>
<dbReference type="InterPro" id="IPR036554">
    <property type="entry name" value="GHMP_kinase_C_sf"/>
</dbReference>
<evidence type="ECO:0000256" key="13">
    <source>
        <dbReference type="ARBA" id="ARBA00023221"/>
    </source>
</evidence>
<reference evidence="17" key="1">
    <citation type="journal article" date="2023" name="Mol. Phylogenet. Evol.">
        <title>Genome-scale phylogeny and comparative genomics of the fungal order Sordariales.</title>
        <authorList>
            <person name="Hensen N."/>
            <person name="Bonometti L."/>
            <person name="Westerberg I."/>
            <person name="Brannstrom I.O."/>
            <person name="Guillou S."/>
            <person name="Cros-Aarteil S."/>
            <person name="Calhoun S."/>
            <person name="Haridas S."/>
            <person name="Kuo A."/>
            <person name="Mondo S."/>
            <person name="Pangilinan J."/>
            <person name="Riley R."/>
            <person name="LaButti K."/>
            <person name="Andreopoulos B."/>
            <person name="Lipzen A."/>
            <person name="Chen C."/>
            <person name="Yan M."/>
            <person name="Daum C."/>
            <person name="Ng V."/>
            <person name="Clum A."/>
            <person name="Steindorff A."/>
            <person name="Ohm R.A."/>
            <person name="Martin F."/>
            <person name="Silar P."/>
            <person name="Natvig D.O."/>
            <person name="Lalanne C."/>
            <person name="Gautier V."/>
            <person name="Ament-Velasquez S.L."/>
            <person name="Kruys A."/>
            <person name="Hutchinson M.I."/>
            <person name="Powell A.J."/>
            <person name="Barry K."/>
            <person name="Miller A.N."/>
            <person name="Grigoriev I.V."/>
            <person name="Debuchy R."/>
            <person name="Gladieux P."/>
            <person name="Hiltunen Thoren M."/>
            <person name="Johannesson H."/>
        </authorList>
    </citation>
    <scope>NUCLEOTIDE SEQUENCE</scope>
    <source>
        <strain evidence="17">PSN324</strain>
    </source>
</reference>
<dbReference type="GO" id="GO:0019287">
    <property type="term" value="P:isopentenyl diphosphate biosynthetic process, mevalonate pathway"/>
    <property type="evidence" value="ECO:0007669"/>
    <property type="project" value="UniProtKB-UniRule"/>
</dbReference>
<dbReference type="SUPFAM" id="SSF55060">
    <property type="entry name" value="GHMP Kinase, C-terminal domain"/>
    <property type="match status" value="1"/>
</dbReference>
<evidence type="ECO:0000313" key="18">
    <source>
        <dbReference type="Proteomes" id="UP001321749"/>
    </source>
</evidence>
<evidence type="ECO:0000256" key="11">
    <source>
        <dbReference type="ARBA" id="ARBA00023098"/>
    </source>
</evidence>
<sequence>MTDKINKSEITRIVSAPGKVLLAGGYIVLDPNYTGLVFGLSARIHVVAQAVNPHPEGSNRILVDSPQFDLDAWWYEYGSVPENGGIKVTETHAEGSDPSSLRPNSRNHFVETTLNYVLSYISHKTNDSVTITPARFSIVADNDYYSSSGTSTVSNSRFKHLGTTISKANKTGLGSSAALVTSLTGAILTHYLPASRFSLSNPADLLTLHNLAQAAHCAAQGKIGSGFDVASAVYGSCIYRRFSPSLLKSIPAPGTAGFASAVAETVHKEWDHRTDKDSTALPRGYAIRMVDVTGGTQTVSMVKSVNAWRDGNPDESGKLFGELQKCVEGLARALKENKGEGEIGRAMRPVRELMKRIGDLSGTPIEPESQTKMLDALEGVEGVVGSVVPGAGGYDAAAILVRDDEETINRVEKFLEGWSENEGVKAKLLSVLGETEGVRVEDSATFRW</sequence>
<evidence type="ECO:0000256" key="5">
    <source>
        <dbReference type="ARBA" id="ARBA00022679"/>
    </source>
</evidence>
<accession>A0AAV9HAY3</accession>
<dbReference type="Gene3D" id="3.30.230.10">
    <property type="match status" value="1"/>
</dbReference>
<keyword evidence="17" id="KW-0687">Ribonucleoprotein</keyword>
<keyword evidence="5 15" id="KW-0808">Transferase</keyword>
<evidence type="ECO:0000256" key="10">
    <source>
        <dbReference type="ARBA" id="ARBA00023011"/>
    </source>
</evidence>
<evidence type="ECO:0000256" key="14">
    <source>
        <dbReference type="ARBA" id="ARBA00029326"/>
    </source>
</evidence>
<keyword evidence="13 15" id="KW-0753">Steroid metabolism</keyword>
<keyword evidence="6" id="KW-0547">Nucleotide-binding</keyword>
<evidence type="ECO:0000256" key="15">
    <source>
        <dbReference type="PIRNR" id="PIRNR017288"/>
    </source>
</evidence>
<keyword evidence="7 15" id="KW-0418">Kinase</keyword>
<keyword evidence="4 15" id="KW-0444">Lipid biosynthesis</keyword>
<organism evidence="17 18">
    <name type="scientific">Cladorrhinum samala</name>
    <dbReference type="NCBI Taxonomy" id="585594"/>
    <lineage>
        <taxon>Eukaryota</taxon>
        <taxon>Fungi</taxon>
        <taxon>Dikarya</taxon>
        <taxon>Ascomycota</taxon>
        <taxon>Pezizomycotina</taxon>
        <taxon>Sordariomycetes</taxon>
        <taxon>Sordariomycetidae</taxon>
        <taxon>Sordariales</taxon>
        <taxon>Podosporaceae</taxon>
        <taxon>Cladorrhinum</taxon>
    </lineage>
</organism>
<comment type="catalytic activity">
    <reaction evidence="14">
        <text>(R)-5-phosphomevalonate + ATP = (R)-5-diphosphomevalonate + ADP</text>
        <dbReference type="Rhea" id="RHEA:16341"/>
        <dbReference type="ChEBI" id="CHEBI:30616"/>
        <dbReference type="ChEBI" id="CHEBI:57557"/>
        <dbReference type="ChEBI" id="CHEBI:58146"/>
        <dbReference type="ChEBI" id="CHEBI:456216"/>
        <dbReference type="EC" id="2.7.4.2"/>
    </reaction>
    <physiologicalReaction direction="left-to-right" evidence="14">
        <dbReference type="Rhea" id="RHEA:16342"/>
    </physiologicalReaction>
</comment>
<dbReference type="InterPro" id="IPR035102">
    <property type="entry name" value="Phosphomevalonate_kinase"/>
</dbReference>
<dbReference type="PANTHER" id="PTHR31814:SF2">
    <property type="entry name" value="PHOSPHOMEVALONATE KINASE"/>
    <property type="match status" value="1"/>
</dbReference>
<feature type="domain" description="GHMP kinase N-terminal" evidence="16">
    <location>
        <begin position="169"/>
        <end position="235"/>
    </location>
</feature>
<dbReference type="GO" id="GO:0005524">
    <property type="term" value="F:ATP binding"/>
    <property type="evidence" value="ECO:0007669"/>
    <property type="project" value="UniProtKB-UniRule"/>
</dbReference>
<evidence type="ECO:0000256" key="9">
    <source>
        <dbReference type="ARBA" id="ARBA00022955"/>
    </source>
</evidence>
<keyword evidence="18" id="KW-1185">Reference proteome</keyword>
<dbReference type="InterPro" id="IPR020568">
    <property type="entry name" value="Ribosomal_Su5_D2-typ_SF"/>
</dbReference>
<evidence type="ECO:0000313" key="17">
    <source>
        <dbReference type="EMBL" id="KAK4457818.1"/>
    </source>
</evidence>
<dbReference type="EC" id="2.7.4.2" evidence="3 15"/>
<keyword evidence="9 15" id="KW-0752">Steroid biosynthesis</keyword>
<comment type="similarity">
    <text evidence="2 15">Belongs to the GHMP kinase family. Mevalonate kinase subfamily.</text>
</comment>
<dbReference type="EMBL" id="MU865096">
    <property type="protein sequence ID" value="KAK4457818.1"/>
    <property type="molecule type" value="Genomic_DNA"/>
</dbReference>
<reference evidence="17" key="2">
    <citation type="submission" date="2023-06" db="EMBL/GenBank/DDBJ databases">
        <authorList>
            <consortium name="Lawrence Berkeley National Laboratory"/>
            <person name="Mondo S.J."/>
            <person name="Hensen N."/>
            <person name="Bonometti L."/>
            <person name="Westerberg I."/>
            <person name="Brannstrom I.O."/>
            <person name="Guillou S."/>
            <person name="Cros-Aarteil S."/>
            <person name="Calhoun S."/>
            <person name="Haridas S."/>
            <person name="Kuo A."/>
            <person name="Pangilinan J."/>
            <person name="Riley R."/>
            <person name="Labutti K."/>
            <person name="Andreopoulos B."/>
            <person name="Lipzen A."/>
            <person name="Chen C."/>
            <person name="Yanf M."/>
            <person name="Daum C."/>
            <person name="Ng V."/>
            <person name="Clum A."/>
            <person name="Steindorff A."/>
            <person name="Ohm R."/>
            <person name="Martin F."/>
            <person name="Silar P."/>
            <person name="Natvig D."/>
            <person name="Lalanne C."/>
            <person name="Gautier V."/>
            <person name="Ament-Velasquez S.L."/>
            <person name="Kruys A."/>
            <person name="Hutchinson M.I."/>
            <person name="Powell A.J."/>
            <person name="Barry K."/>
            <person name="Miller A.N."/>
            <person name="Grigoriev I.V."/>
            <person name="Debuchy R."/>
            <person name="Gladieux P."/>
            <person name="Thoren M.H."/>
            <person name="Johannesson H."/>
        </authorList>
    </citation>
    <scope>NUCLEOTIDE SEQUENCE</scope>
    <source>
        <strain evidence="17">PSN324</strain>
    </source>
</reference>
<dbReference type="SUPFAM" id="SSF54211">
    <property type="entry name" value="Ribosomal protein S5 domain 2-like"/>
    <property type="match status" value="1"/>
</dbReference>
<evidence type="ECO:0000256" key="1">
    <source>
        <dbReference type="ARBA" id="ARBA00005017"/>
    </source>
</evidence>
<dbReference type="PIRSF" id="PIRSF017288">
    <property type="entry name" value="PMK_GHMP_euk"/>
    <property type="match status" value="1"/>
</dbReference>
<comment type="pathway">
    <text evidence="1 15">Isoprenoid biosynthesis; isopentenyl diphosphate biosynthesis via mevalonate pathway; isopentenyl diphosphate from (R)-mevalonate: step 2/3.</text>
</comment>
<dbReference type="Proteomes" id="UP001321749">
    <property type="component" value="Unassembled WGS sequence"/>
</dbReference>
<keyword evidence="17" id="KW-0689">Ribosomal protein</keyword>
<dbReference type="InterPro" id="IPR006204">
    <property type="entry name" value="GHMP_kinase_N_dom"/>
</dbReference>
<comment type="caution">
    <text evidence="17">The sequence shown here is derived from an EMBL/GenBank/DDBJ whole genome shotgun (WGS) entry which is preliminary data.</text>
</comment>
<dbReference type="GO" id="GO:0005777">
    <property type="term" value="C:peroxisome"/>
    <property type="evidence" value="ECO:0007669"/>
    <property type="project" value="TreeGrafter"/>
</dbReference>
<protein>
    <recommendedName>
        <fullName evidence="3 15">Phosphomevalonate kinase</fullName>
        <ecNumber evidence="3 15">2.7.4.2</ecNumber>
    </recommendedName>
</protein>
<dbReference type="PANTHER" id="PTHR31814">
    <property type="match status" value="1"/>
</dbReference>
<dbReference type="InterPro" id="IPR014721">
    <property type="entry name" value="Ribsml_uS5_D2-typ_fold_subgr"/>
</dbReference>
<dbReference type="GO" id="GO:0004631">
    <property type="term" value="F:phosphomevalonate kinase activity"/>
    <property type="evidence" value="ECO:0007669"/>
    <property type="project" value="UniProtKB-UniRule"/>
</dbReference>
<dbReference type="GO" id="GO:0005840">
    <property type="term" value="C:ribosome"/>
    <property type="evidence" value="ECO:0007669"/>
    <property type="project" value="UniProtKB-KW"/>
</dbReference>
<evidence type="ECO:0000256" key="6">
    <source>
        <dbReference type="ARBA" id="ARBA00022741"/>
    </source>
</evidence>
<keyword evidence="10" id="KW-0756">Sterol biosynthesis</keyword>
<dbReference type="GO" id="GO:0006696">
    <property type="term" value="P:ergosterol biosynthetic process"/>
    <property type="evidence" value="ECO:0007669"/>
    <property type="project" value="TreeGrafter"/>
</dbReference>
<gene>
    <name evidence="17" type="ORF">QBC42DRAFT_278248</name>
</gene>
<dbReference type="Pfam" id="PF00288">
    <property type="entry name" value="GHMP_kinases_N"/>
    <property type="match status" value="1"/>
</dbReference>
<evidence type="ECO:0000259" key="16">
    <source>
        <dbReference type="Pfam" id="PF00288"/>
    </source>
</evidence>
<evidence type="ECO:0000256" key="7">
    <source>
        <dbReference type="ARBA" id="ARBA00022777"/>
    </source>
</evidence>
<keyword evidence="8" id="KW-0067">ATP-binding</keyword>
<evidence type="ECO:0000256" key="2">
    <source>
        <dbReference type="ARBA" id="ARBA00006495"/>
    </source>
</evidence>
<dbReference type="GO" id="GO:0010142">
    <property type="term" value="P:farnesyl diphosphate biosynthetic process, mevalonate pathway"/>
    <property type="evidence" value="ECO:0007669"/>
    <property type="project" value="TreeGrafter"/>
</dbReference>
<evidence type="ECO:0000256" key="8">
    <source>
        <dbReference type="ARBA" id="ARBA00022840"/>
    </source>
</evidence>
<proteinExistence type="inferred from homology"/>
<keyword evidence="12" id="KW-1207">Sterol metabolism</keyword>
<name>A0AAV9HAY3_9PEZI</name>